<dbReference type="Pfam" id="PF04520">
    <property type="entry name" value="Senescence_reg"/>
    <property type="match status" value="1"/>
</dbReference>
<reference evidence="3 4" key="1">
    <citation type="submission" date="2023-12" db="EMBL/GenBank/DDBJ databases">
        <title>A high-quality genome assembly for Dillenia turbinata (Dilleniales).</title>
        <authorList>
            <person name="Chanderbali A."/>
        </authorList>
    </citation>
    <scope>NUCLEOTIDE SEQUENCE [LARGE SCALE GENOMIC DNA]</scope>
    <source>
        <strain evidence="3">LSX21</strain>
        <tissue evidence="3">Leaf</tissue>
    </source>
</reference>
<evidence type="ECO:0000313" key="4">
    <source>
        <dbReference type="Proteomes" id="UP001370490"/>
    </source>
</evidence>
<name>A0AAN8VR07_9MAGN</name>
<feature type="compositionally biased region" description="Low complexity" evidence="2">
    <location>
        <begin position="97"/>
        <end position="106"/>
    </location>
</feature>
<gene>
    <name evidence="3" type="ORF">RJ641_001932</name>
</gene>
<organism evidence="3 4">
    <name type="scientific">Dillenia turbinata</name>
    <dbReference type="NCBI Taxonomy" id="194707"/>
    <lineage>
        <taxon>Eukaryota</taxon>
        <taxon>Viridiplantae</taxon>
        <taxon>Streptophyta</taxon>
        <taxon>Embryophyta</taxon>
        <taxon>Tracheophyta</taxon>
        <taxon>Spermatophyta</taxon>
        <taxon>Magnoliopsida</taxon>
        <taxon>eudicotyledons</taxon>
        <taxon>Gunneridae</taxon>
        <taxon>Pentapetalae</taxon>
        <taxon>Dilleniales</taxon>
        <taxon>Dilleniaceae</taxon>
        <taxon>Dillenia</taxon>
    </lineage>
</organism>
<proteinExistence type="inferred from homology"/>
<evidence type="ECO:0000313" key="3">
    <source>
        <dbReference type="EMBL" id="KAK6932308.1"/>
    </source>
</evidence>
<protein>
    <submittedName>
        <fullName evidence="3">Senescence regulator S40</fullName>
    </submittedName>
</protein>
<evidence type="ECO:0000256" key="1">
    <source>
        <dbReference type="ARBA" id="ARBA00034773"/>
    </source>
</evidence>
<sequence length="183" mass="20686">MDERFGVINKRSSEREVEEEEFEEEDVWGVVNEREGASPQMAIKSKDTSFSSSARRVPTPSKMIPRAHNEPSFSAPMKIPDWSRIYMKKNSNKKKNYSNNGTSYGNDGDGDNVCYDDDIHDDTDEDEDGVMVPPHELITKKLERSQISSFSVCEGVGRTLKGRDLSKVRNAILTKTGFLEESI</sequence>
<dbReference type="EMBL" id="JBAMMX010000010">
    <property type="protein sequence ID" value="KAK6932308.1"/>
    <property type="molecule type" value="Genomic_DNA"/>
</dbReference>
<dbReference type="InterPro" id="IPR007608">
    <property type="entry name" value="Senescence_reg_S40"/>
</dbReference>
<feature type="region of interest" description="Disordered" evidence="2">
    <location>
        <begin position="90"/>
        <end position="130"/>
    </location>
</feature>
<comment type="similarity">
    <text evidence="1">Belongs to the senescence regulator S40 family.</text>
</comment>
<feature type="compositionally biased region" description="Basic and acidic residues" evidence="2">
    <location>
        <begin position="1"/>
        <end position="15"/>
    </location>
</feature>
<evidence type="ECO:0000256" key="2">
    <source>
        <dbReference type="SAM" id="MobiDB-lite"/>
    </source>
</evidence>
<accession>A0AAN8VR07</accession>
<dbReference type="AlphaFoldDB" id="A0AAN8VR07"/>
<dbReference type="GO" id="GO:0010150">
    <property type="term" value="P:leaf senescence"/>
    <property type="evidence" value="ECO:0007669"/>
    <property type="project" value="UniProtKB-ARBA"/>
</dbReference>
<feature type="compositionally biased region" description="Acidic residues" evidence="2">
    <location>
        <begin position="16"/>
        <end position="27"/>
    </location>
</feature>
<dbReference type="PANTHER" id="PTHR33083:SF103">
    <property type="entry name" value="SENESCENCE REGULATOR"/>
    <property type="match status" value="1"/>
</dbReference>
<dbReference type="PANTHER" id="PTHR33083">
    <property type="entry name" value="EXPRESSED PROTEIN"/>
    <property type="match status" value="1"/>
</dbReference>
<feature type="compositionally biased region" description="Acidic residues" evidence="2">
    <location>
        <begin position="108"/>
        <end position="129"/>
    </location>
</feature>
<comment type="caution">
    <text evidence="3">The sequence shown here is derived from an EMBL/GenBank/DDBJ whole genome shotgun (WGS) entry which is preliminary data.</text>
</comment>
<keyword evidence="4" id="KW-1185">Reference proteome</keyword>
<dbReference type="Proteomes" id="UP001370490">
    <property type="component" value="Unassembled WGS sequence"/>
</dbReference>
<feature type="region of interest" description="Disordered" evidence="2">
    <location>
        <begin position="1"/>
        <end position="76"/>
    </location>
</feature>